<proteinExistence type="predicted"/>
<protein>
    <submittedName>
        <fullName evidence="2">Uncharacterized protein</fullName>
    </submittedName>
</protein>
<keyword evidence="1" id="KW-0472">Membrane</keyword>
<evidence type="ECO:0000256" key="1">
    <source>
        <dbReference type="SAM" id="Phobius"/>
    </source>
</evidence>
<sequence length="192" mass="21317">MTKYLFNEGIVWEDRRKGSYLLPYIIIFILLAVIAIVIWLTAPISGLFPILPVILPAWFISPDLLTRILVSAVAGAVALIILITGLVELNRPRLYLTPRRLCLMAGLGSYKEVRFDKIDAIRVKKHTIIISAGGTTVIKFGPILDPYATRNAIVGLITFEIKPPEDETIVFDKAVPILKDDDDVFDADVISS</sequence>
<gene>
    <name evidence="2" type="ORF">SDC9_25366</name>
</gene>
<keyword evidence="1" id="KW-0812">Transmembrane</keyword>
<feature type="transmembrane region" description="Helical" evidence="1">
    <location>
        <begin position="68"/>
        <end position="89"/>
    </location>
</feature>
<organism evidence="2">
    <name type="scientific">bioreactor metagenome</name>
    <dbReference type="NCBI Taxonomy" id="1076179"/>
    <lineage>
        <taxon>unclassified sequences</taxon>
        <taxon>metagenomes</taxon>
        <taxon>ecological metagenomes</taxon>
    </lineage>
</organism>
<evidence type="ECO:0000313" key="2">
    <source>
        <dbReference type="EMBL" id="MPL79487.1"/>
    </source>
</evidence>
<accession>A0A644UKE3</accession>
<keyword evidence="1" id="KW-1133">Transmembrane helix</keyword>
<dbReference type="EMBL" id="VSSQ01000127">
    <property type="protein sequence ID" value="MPL79487.1"/>
    <property type="molecule type" value="Genomic_DNA"/>
</dbReference>
<feature type="transmembrane region" description="Helical" evidence="1">
    <location>
        <begin position="21"/>
        <end position="48"/>
    </location>
</feature>
<name>A0A644UKE3_9ZZZZ</name>
<comment type="caution">
    <text evidence="2">The sequence shown here is derived from an EMBL/GenBank/DDBJ whole genome shotgun (WGS) entry which is preliminary data.</text>
</comment>
<reference evidence="2" key="1">
    <citation type="submission" date="2019-08" db="EMBL/GenBank/DDBJ databases">
        <authorList>
            <person name="Kucharzyk K."/>
            <person name="Murdoch R.W."/>
            <person name="Higgins S."/>
            <person name="Loffler F."/>
        </authorList>
    </citation>
    <scope>NUCLEOTIDE SEQUENCE</scope>
</reference>
<dbReference type="AlphaFoldDB" id="A0A644UKE3"/>